<name>A0A2P5C4R3_TREOI</name>
<dbReference type="InParanoid" id="A0A2P5C4R3"/>
<reference evidence="3" key="1">
    <citation type="submission" date="2016-06" db="EMBL/GenBank/DDBJ databases">
        <title>Parallel loss of symbiosis genes in relatives of nitrogen-fixing non-legume Parasponia.</title>
        <authorList>
            <person name="Van Velzen R."/>
            <person name="Holmer R."/>
            <person name="Bu F."/>
            <person name="Rutten L."/>
            <person name="Van Zeijl A."/>
            <person name="Liu W."/>
            <person name="Santuari L."/>
            <person name="Cao Q."/>
            <person name="Sharma T."/>
            <person name="Shen D."/>
            <person name="Roswanjaya Y."/>
            <person name="Wardhani T."/>
            <person name="Kalhor M.S."/>
            <person name="Jansen J."/>
            <person name="Van den Hoogen J."/>
            <person name="Gungor B."/>
            <person name="Hartog M."/>
            <person name="Hontelez J."/>
            <person name="Verver J."/>
            <person name="Yang W.-C."/>
            <person name="Schijlen E."/>
            <person name="Repin R."/>
            <person name="Schilthuizen M."/>
            <person name="Schranz E."/>
            <person name="Heidstra R."/>
            <person name="Miyata K."/>
            <person name="Fedorova E."/>
            <person name="Kohlen W."/>
            <person name="Bisseling T."/>
            <person name="Smit S."/>
            <person name="Geurts R."/>
        </authorList>
    </citation>
    <scope>NUCLEOTIDE SEQUENCE [LARGE SCALE GENOMIC DNA]</scope>
    <source>
        <strain evidence="3">cv. RG33-2</strain>
    </source>
</reference>
<comment type="caution">
    <text evidence="2">The sequence shown here is derived from an EMBL/GenBank/DDBJ whole genome shotgun (WGS) entry which is preliminary data.</text>
</comment>
<sequence length="132" mass="15196">MLSTPRRNPTQRKLSSSSAPPPLARASLIPARRSFETQWIMWLGALRLPRGSGWLGGIRLRRIRSSRCRGLKSRCSFSIAPSALCIAWSKNRSARRDSDGWWLESDNLREEISKSLSRTKKGIWFSRRRRSL</sequence>
<feature type="compositionally biased region" description="Low complexity" evidence="1">
    <location>
        <begin position="14"/>
        <end position="23"/>
    </location>
</feature>
<accession>A0A2P5C4R3</accession>
<dbReference type="EMBL" id="JXTC01000413">
    <property type="protein sequence ID" value="PON56011.1"/>
    <property type="molecule type" value="Genomic_DNA"/>
</dbReference>
<protein>
    <submittedName>
        <fullName evidence="2">Uncharacterized protein</fullName>
    </submittedName>
</protein>
<feature type="region of interest" description="Disordered" evidence="1">
    <location>
        <begin position="1"/>
        <end position="23"/>
    </location>
</feature>
<proteinExistence type="predicted"/>
<feature type="compositionally biased region" description="Polar residues" evidence="1">
    <location>
        <begin position="1"/>
        <end position="13"/>
    </location>
</feature>
<keyword evidence="3" id="KW-1185">Reference proteome</keyword>
<evidence type="ECO:0000313" key="3">
    <source>
        <dbReference type="Proteomes" id="UP000237000"/>
    </source>
</evidence>
<evidence type="ECO:0000256" key="1">
    <source>
        <dbReference type="SAM" id="MobiDB-lite"/>
    </source>
</evidence>
<evidence type="ECO:0000313" key="2">
    <source>
        <dbReference type="EMBL" id="PON56011.1"/>
    </source>
</evidence>
<dbReference type="AlphaFoldDB" id="A0A2P5C4R3"/>
<dbReference type="Proteomes" id="UP000237000">
    <property type="component" value="Unassembled WGS sequence"/>
</dbReference>
<organism evidence="2 3">
    <name type="scientific">Trema orientale</name>
    <name type="common">Charcoal tree</name>
    <name type="synonym">Celtis orientalis</name>
    <dbReference type="NCBI Taxonomy" id="63057"/>
    <lineage>
        <taxon>Eukaryota</taxon>
        <taxon>Viridiplantae</taxon>
        <taxon>Streptophyta</taxon>
        <taxon>Embryophyta</taxon>
        <taxon>Tracheophyta</taxon>
        <taxon>Spermatophyta</taxon>
        <taxon>Magnoliopsida</taxon>
        <taxon>eudicotyledons</taxon>
        <taxon>Gunneridae</taxon>
        <taxon>Pentapetalae</taxon>
        <taxon>rosids</taxon>
        <taxon>fabids</taxon>
        <taxon>Rosales</taxon>
        <taxon>Cannabaceae</taxon>
        <taxon>Trema</taxon>
    </lineage>
</organism>
<gene>
    <name evidence="2" type="ORF">TorRG33x02_297770</name>
</gene>